<dbReference type="InterPro" id="IPR013320">
    <property type="entry name" value="ConA-like_dom_sf"/>
</dbReference>
<feature type="compositionally biased region" description="Low complexity" evidence="2">
    <location>
        <begin position="30"/>
        <end position="58"/>
    </location>
</feature>
<feature type="signal peptide" evidence="3">
    <location>
        <begin position="1"/>
        <end position="19"/>
    </location>
</feature>
<comment type="caution">
    <text evidence="5">The sequence shown here is derived from an EMBL/GenBank/DDBJ whole genome shotgun (WGS) entry which is preliminary data.</text>
</comment>
<protein>
    <submittedName>
        <fullName evidence="5">Glycosyl hydrolase family 16</fullName>
    </submittedName>
</protein>
<dbReference type="Gene3D" id="2.60.120.430">
    <property type="entry name" value="Galactose-binding lectin"/>
    <property type="match status" value="2"/>
</dbReference>
<feature type="chain" id="PRO_5018333858" evidence="3">
    <location>
        <begin position="20"/>
        <end position="720"/>
    </location>
</feature>
<evidence type="ECO:0000256" key="3">
    <source>
        <dbReference type="SAM" id="SignalP"/>
    </source>
</evidence>
<dbReference type="PANTHER" id="PTHR10963">
    <property type="entry name" value="GLYCOSYL HYDROLASE-RELATED"/>
    <property type="match status" value="1"/>
</dbReference>
<evidence type="ECO:0000259" key="4">
    <source>
        <dbReference type="PROSITE" id="PS51762"/>
    </source>
</evidence>
<keyword evidence="3" id="KW-0732">Signal</keyword>
<accession>A0A3N1NZ74</accession>
<dbReference type="PANTHER" id="PTHR10963:SF55">
    <property type="entry name" value="GLYCOSIDE HYDROLASE FAMILY 16 PROTEIN"/>
    <property type="match status" value="1"/>
</dbReference>
<dbReference type="Pfam" id="PF18559">
    <property type="entry name" value="Exop_C"/>
    <property type="match status" value="1"/>
</dbReference>
<dbReference type="Proteomes" id="UP000273643">
    <property type="component" value="Unassembled WGS sequence"/>
</dbReference>
<dbReference type="InterPro" id="IPR008979">
    <property type="entry name" value="Galactose-bd-like_sf"/>
</dbReference>
<dbReference type="InterPro" id="IPR050546">
    <property type="entry name" value="Glycosyl_Hydrlase_16"/>
</dbReference>
<dbReference type="EMBL" id="RJUK01000001">
    <property type="protein sequence ID" value="ROQ21485.1"/>
    <property type="molecule type" value="Genomic_DNA"/>
</dbReference>
<reference evidence="5 6" key="1">
    <citation type="submission" date="2018-11" db="EMBL/GenBank/DDBJ databases">
        <title>Genomic Encyclopedia of Type Strains, Phase IV (KMG-IV): sequencing the most valuable type-strain genomes for metagenomic binning, comparative biology and taxonomic classification.</title>
        <authorList>
            <person name="Goeker M."/>
        </authorList>
    </citation>
    <scope>NUCLEOTIDE SEQUENCE [LARGE SCALE GENOMIC DNA]</scope>
    <source>
        <strain evidence="5 6">DSM 16974</strain>
    </source>
</reference>
<feature type="region of interest" description="Disordered" evidence="2">
    <location>
        <begin position="23"/>
        <end position="58"/>
    </location>
</feature>
<organism evidence="5 6">
    <name type="scientific">Marinimicrobium koreense</name>
    <dbReference type="NCBI Taxonomy" id="306545"/>
    <lineage>
        <taxon>Bacteria</taxon>
        <taxon>Pseudomonadati</taxon>
        <taxon>Pseudomonadota</taxon>
        <taxon>Gammaproteobacteria</taxon>
        <taxon>Cellvibrionales</taxon>
        <taxon>Cellvibrionaceae</taxon>
        <taxon>Marinimicrobium</taxon>
    </lineage>
</organism>
<name>A0A3N1NZ74_9GAMM</name>
<comment type="similarity">
    <text evidence="1">Belongs to the glycosyl hydrolase 16 family.</text>
</comment>
<keyword evidence="5" id="KW-0378">Hydrolase</keyword>
<dbReference type="AlphaFoldDB" id="A0A3N1NZ74"/>
<dbReference type="InterPro" id="IPR041443">
    <property type="entry name" value="Exop_C"/>
</dbReference>
<dbReference type="PROSITE" id="PS51762">
    <property type="entry name" value="GH16_2"/>
    <property type="match status" value="1"/>
</dbReference>
<dbReference type="SUPFAM" id="SSF49899">
    <property type="entry name" value="Concanavalin A-like lectins/glucanases"/>
    <property type="match status" value="1"/>
</dbReference>
<evidence type="ECO:0000256" key="1">
    <source>
        <dbReference type="ARBA" id="ARBA00006865"/>
    </source>
</evidence>
<proteinExistence type="inferred from homology"/>
<evidence type="ECO:0000313" key="6">
    <source>
        <dbReference type="Proteomes" id="UP000273643"/>
    </source>
</evidence>
<dbReference type="Gene3D" id="2.60.120.200">
    <property type="match status" value="1"/>
</dbReference>
<feature type="domain" description="GH16" evidence="4">
    <location>
        <begin position="48"/>
        <end position="334"/>
    </location>
</feature>
<dbReference type="InterPro" id="IPR000757">
    <property type="entry name" value="Beta-glucanase-like"/>
</dbReference>
<evidence type="ECO:0000313" key="5">
    <source>
        <dbReference type="EMBL" id="ROQ21485.1"/>
    </source>
</evidence>
<dbReference type="CDD" id="cd08023">
    <property type="entry name" value="GH16_laminarinase_like"/>
    <property type="match status" value="1"/>
</dbReference>
<dbReference type="RefSeq" id="WP_170162892.1">
    <property type="nucleotide sequence ID" value="NZ_RJUK01000001.1"/>
</dbReference>
<sequence length="720" mass="78156">MKTVNYPVIGLGMALLAIAGCGSDSDDTPDNSSSSVSSSSSSSSSVSSDSSSSTASGVSEDWTLVWSDEFDGDSINTDNWSHEVNCAGGGNNELQCYTAREENSYVADGHLHIVARQETHSGPAVFDDDPAYDPDDTSVTRDYTSARLRTKNKADWKYGRIEINAKTPQGQGLWPAIWMLPTEWVYGDWPLSGEIDIFEAVNTNASGENDVHGTLHYGRPWPNNLNSGASFTPAEPIWENFHTYAIEWEEGEIRWYVDDVHFATQTADDWFTLSWQGQDEGFETGNPASPFDEMFHLIMNVAVGGNWPGAPDDTTTFPQEMVVDYVRVYQCDVDPDTGKGCAWIDENAEDVEGTGGTEKEFALYENGPATLNFSVFDTEVSNTLVPGQWQETAGNLVVDTALQVDDQTVWDVQFNGLSNVFLLSGDMTSVDYVEDGFSFSLNEELSGITFDMRVIDASEDATLSVKLDSVWPNVSSRDIELPPAGEWQSVSVRFSDFVGNADPAGQVNYSDINAPFVLELSSGTAHVQLNNIRVTCFGPSCSVNPKLDGTAPEGTEAVDVFVDGSLDALWTDPGVDFYVEGGQSITSTTVSDGDRGDVLEIAFGASGFGTMYIQSTDPQDLSAYAGGNLVFDLKVVDAGNNTDGFLVKADCIYPCTSNELSVPLQNDGEWHTVSVSIADLTSGSGFIISRVNTPFSLWPVSGQQSNVVFRLDSIRWELAE</sequence>
<dbReference type="PROSITE" id="PS51257">
    <property type="entry name" value="PROKAR_LIPOPROTEIN"/>
    <property type="match status" value="1"/>
</dbReference>
<keyword evidence="6" id="KW-1185">Reference proteome</keyword>
<evidence type="ECO:0000256" key="2">
    <source>
        <dbReference type="SAM" id="MobiDB-lite"/>
    </source>
</evidence>
<dbReference type="SUPFAM" id="SSF49785">
    <property type="entry name" value="Galactose-binding domain-like"/>
    <property type="match status" value="2"/>
</dbReference>
<dbReference type="GO" id="GO:0004553">
    <property type="term" value="F:hydrolase activity, hydrolyzing O-glycosyl compounds"/>
    <property type="evidence" value="ECO:0007669"/>
    <property type="project" value="InterPro"/>
</dbReference>
<gene>
    <name evidence="5" type="ORF">EDC38_2109</name>
</gene>
<dbReference type="Pfam" id="PF00722">
    <property type="entry name" value="Glyco_hydro_16"/>
    <property type="match status" value="1"/>
</dbReference>
<dbReference type="GO" id="GO:0005975">
    <property type="term" value="P:carbohydrate metabolic process"/>
    <property type="evidence" value="ECO:0007669"/>
    <property type="project" value="InterPro"/>
</dbReference>